<dbReference type="EMBL" id="SMSE01000001">
    <property type="protein sequence ID" value="TDG14813.1"/>
    <property type="molecule type" value="Genomic_DNA"/>
</dbReference>
<dbReference type="InterPro" id="IPR050315">
    <property type="entry name" value="FAD-oxidoreductase_2"/>
</dbReference>
<evidence type="ECO:0000256" key="1">
    <source>
        <dbReference type="ARBA" id="ARBA00001974"/>
    </source>
</evidence>
<dbReference type="NCBIfam" id="NF005510">
    <property type="entry name" value="PRK07121.1-3"/>
    <property type="match status" value="1"/>
</dbReference>
<dbReference type="InterPro" id="IPR027477">
    <property type="entry name" value="Succ_DH/fumarate_Rdtase_cat_sf"/>
</dbReference>
<gene>
    <name evidence="8" type="ORF">E2F43_00785</name>
</gene>
<evidence type="ECO:0000256" key="4">
    <source>
        <dbReference type="ARBA" id="ARBA00022827"/>
    </source>
</evidence>
<keyword evidence="2" id="KW-0285">Flavoprotein</keyword>
<protein>
    <submittedName>
        <fullName evidence="8">FAD-dependent oxidoreductase</fullName>
    </submittedName>
</protein>
<feature type="domain" description="FAD-dependent oxidoreductase 2 FAD-binding" evidence="7">
    <location>
        <begin position="46"/>
        <end position="476"/>
    </location>
</feature>
<dbReference type="Gene3D" id="3.90.700.10">
    <property type="entry name" value="Succinate dehydrogenase/fumarate reductase flavoprotein, catalytic domain"/>
    <property type="match status" value="1"/>
</dbReference>
<dbReference type="InterPro" id="IPR003953">
    <property type="entry name" value="FAD-dep_OxRdtase_2_FAD-bd"/>
</dbReference>
<organism evidence="8 9">
    <name type="scientific">Seongchinamella unica</name>
    <dbReference type="NCBI Taxonomy" id="2547392"/>
    <lineage>
        <taxon>Bacteria</taxon>
        <taxon>Pseudomonadati</taxon>
        <taxon>Pseudomonadota</taxon>
        <taxon>Gammaproteobacteria</taxon>
        <taxon>Cellvibrionales</taxon>
        <taxon>Halieaceae</taxon>
        <taxon>Seongchinamella</taxon>
    </lineage>
</organism>
<evidence type="ECO:0000256" key="2">
    <source>
        <dbReference type="ARBA" id="ARBA00022630"/>
    </source>
</evidence>
<dbReference type="Proteomes" id="UP000295554">
    <property type="component" value="Unassembled WGS sequence"/>
</dbReference>
<dbReference type="Pfam" id="PF00890">
    <property type="entry name" value="FAD_binding_2"/>
    <property type="match status" value="1"/>
</dbReference>
<evidence type="ECO:0000259" key="7">
    <source>
        <dbReference type="Pfam" id="PF00890"/>
    </source>
</evidence>
<dbReference type="NCBIfam" id="TIGR01409">
    <property type="entry name" value="TAT_signal_seq"/>
    <property type="match status" value="1"/>
</dbReference>
<dbReference type="AlphaFoldDB" id="A0A4R5LTW4"/>
<comment type="caution">
    <text evidence="8">The sequence shown here is derived from an EMBL/GenBank/DDBJ whole genome shotgun (WGS) entry which is preliminary data.</text>
</comment>
<keyword evidence="4" id="KW-0274">FAD</keyword>
<dbReference type="PANTHER" id="PTHR43400">
    <property type="entry name" value="FUMARATE REDUCTASE"/>
    <property type="match status" value="1"/>
</dbReference>
<evidence type="ECO:0000256" key="3">
    <source>
        <dbReference type="ARBA" id="ARBA00022729"/>
    </source>
</evidence>
<evidence type="ECO:0000256" key="6">
    <source>
        <dbReference type="SAM" id="SignalP"/>
    </source>
</evidence>
<dbReference type="InterPro" id="IPR036188">
    <property type="entry name" value="FAD/NAD-bd_sf"/>
</dbReference>
<dbReference type="PROSITE" id="PS51318">
    <property type="entry name" value="TAT"/>
    <property type="match status" value="1"/>
</dbReference>
<dbReference type="GO" id="GO:0016491">
    <property type="term" value="F:oxidoreductase activity"/>
    <property type="evidence" value="ECO:0007669"/>
    <property type="project" value="UniProtKB-KW"/>
</dbReference>
<sequence>MDDSRYQSLNRRQLLTAAAAGTAAMVAGPAMALPRSSVPGWDEQVDVLVAGSGAAGTCAAIEARRAGASVRLLESLAVPGGSSSLSGGVVYAGGGTSLQRALKVEDSPEAMFNYLLRTGSAPAPREKIQLYCEQSPEHFDWLVAQGVRYSEKMTTAKGLPLGDESLYYSGSELAWPAREHAAPAPRGHVPGVPGMNGGRSMMQVLLGQLRKLGVEPQTGVEVDRLIVEADGRVAGAVVTQDGQRKYLRARRGLVLACGGFIHNTAMLEQYAPQLARCSVPWGGAGDLGQGINMGIGVGAAAVRMHEGFAIAPIYPPEEAIAGILVNAAGQRFVAEDAYHAVIGHSIAYQQQGRAYLITDQSSSYSHPQDNFPLVAQSSSIGGIAGQLKLPAGALQNSVAYYNRYAGKGLDPLFNKARGYVRPLQGPPYKAWDISVDRAFFPAHTFGGLATSIDGAVINSFGDPIPGLFAAGRNTAGIPTAPYLASGLSVGDATFFGRRAGIAAARAA</sequence>
<dbReference type="GO" id="GO:0008202">
    <property type="term" value="P:steroid metabolic process"/>
    <property type="evidence" value="ECO:0007669"/>
    <property type="project" value="UniProtKB-ARBA"/>
</dbReference>
<dbReference type="InterPro" id="IPR019546">
    <property type="entry name" value="TAT_signal_bac_arc"/>
</dbReference>
<dbReference type="RefSeq" id="WP_133208978.1">
    <property type="nucleotide sequence ID" value="NZ_SMSE01000001.1"/>
</dbReference>
<comment type="cofactor">
    <cofactor evidence="1">
        <name>FAD</name>
        <dbReference type="ChEBI" id="CHEBI:57692"/>
    </cofactor>
</comment>
<dbReference type="SUPFAM" id="SSF56425">
    <property type="entry name" value="Succinate dehydrogenase/fumarate reductase flavoprotein, catalytic domain"/>
    <property type="match status" value="1"/>
</dbReference>
<keyword evidence="5" id="KW-0560">Oxidoreductase</keyword>
<dbReference type="Gene3D" id="3.50.50.60">
    <property type="entry name" value="FAD/NAD(P)-binding domain"/>
    <property type="match status" value="1"/>
</dbReference>
<evidence type="ECO:0000313" key="8">
    <source>
        <dbReference type="EMBL" id="TDG14813.1"/>
    </source>
</evidence>
<accession>A0A4R5LTW4</accession>
<dbReference type="OrthoDB" id="337830at2"/>
<feature type="chain" id="PRO_5020817629" evidence="6">
    <location>
        <begin position="33"/>
        <end position="507"/>
    </location>
</feature>
<keyword evidence="3 6" id="KW-0732">Signal</keyword>
<evidence type="ECO:0000256" key="5">
    <source>
        <dbReference type="ARBA" id="ARBA00023002"/>
    </source>
</evidence>
<name>A0A4R5LTW4_9GAMM</name>
<reference evidence="8 9" key="1">
    <citation type="submission" date="2019-03" db="EMBL/GenBank/DDBJ databases">
        <title>Seongchinamella monodicae gen. nov., sp. nov., a novel member of the Gammaproteobacteria isolated from a tidal mudflat of beach.</title>
        <authorList>
            <person name="Yang H.G."/>
            <person name="Kang J.W."/>
            <person name="Lee S.D."/>
        </authorList>
    </citation>
    <scope>NUCLEOTIDE SEQUENCE [LARGE SCALE GENOMIC DNA]</scope>
    <source>
        <strain evidence="8 9">GH4-78</strain>
    </source>
</reference>
<proteinExistence type="predicted"/>
<dbReference type="PANTHER" id="PTHR43400:SF10">
    <property type="entry name" value="3-OXOSTEROID 1-DEHYDROGENASE"/>
    <property type="match status" value="1"/>
</dbReference>
<evidence type="ECO:0000313" key="9">
    <source>
        <dbReference type="Proteomes" id="UP000295554"/>
    </source>
</evidence>
<dbReference type="SUPFAM" id="SSF51905">
    <property type="entry name" value="FAD/NAD(P)-binding domain"/>
    <property type="match status" value="1"/>
</dbReference>
<keyword evidence="9" id="KW-1185">Reference proteome</keyword>
<dbReference type="InterPro" id="IPR006311">
    <property type="entry name" value="TAT_signal"/>
</dbReference>
<feature type="signal peptide" evidence="6">
    <location>
        <begin position="1"/>
        <end position="32"/>
    </location>
</feature>